<evidence type="ECO:0008006" key="15">
    <source>
        <dbReference type="Google" id="ProtNLM"/>
    </source>
</evidence>
<dbReference type="Pfam" id="PF17766">
    <property type="entry name" value="fn3_6"/>
    <property type="match status" value="1"/>
</dbReference>
<dbReference type="InterPro" id="IPR041469">
    <property type="entry name" value="Subtilisin-like_FN3"/>
</dbReference>
<comment type="caution">
    <text evidence="13">The sequence shown here is derived from an EMBL/GenBank/DDBJ whole genome shotgun (WGS) entry which is preliminary data.</text>
</comment>
<feature type="non-terminal residue" evidence="13">
    <location>
        <position position="1"/>
    </location>
</feature>
<evidence type="ECO:0000256" key="8">
    <source>
        <dbReference type="PROSITE-ProRule" id="PRU01240"/>
    </source>
</evidence>
<dbReference type="GO" id="GO:0006508">
    <property type="term" value="P:proteolysis"/>
    <property type="evidence" value="ECO:0007669"/>
    <property type="project" value="UniProtKB-KW"/>
</dbReference>
<dbReference type="CDD" id="cd04852">
    <property type="entry name" value="Peptidases_S8_3"/>
    <property type="match status" value="1"/>
</dbReference>
<evidence type="ECO:0000259" key="11">
    <source>
        <dbReference type="Pfam" id="PF05922"/>
    </source>
</evidence>
<dbReference type="FunFam" id="3.40.50.200:FF:000006">
    <property type="entry name" value="Subtilisin-like protease SBT1.5"/>
    <property type="match status" value="1"/>
</dbReference>
<dbReference type="Pfam" id="PF00082">
    <property type="entry name" value="Peptidase_S8"/>
    <property type="match status" value="1"/>
</dbReference>
<feature type="domain" description="Subtilisin-like protease fibronectin type-III" evidence="12">
    <location>
        <begin position="596"/>
        <end position="693"/>
    </location>
</feature>
<evidence type="ECO:0000256" key="5">
    <source>
        <dbReference type="ARBA" id="ARBA00022729"/>
    </source>
</evidence>
<comment type="similarity">
    <text evidence="2 8">Belongs to the peptidase S8 family.</text>
</comment>
<proteinExistence type="inferred from homology"/>
<dbReference type="EMBL" id="JAGKQH010000004">
    <property type="protein sequence ID" value="KAG6600968.1"/>
    <property type="molecule type" value="Genomic_DNA"/>
</dbReference>
<evidence type="ECO:0000256" key="2">
    <source>
        <dbReference type="ARBA" id="ARBA00011073"/>
    </source>
</evidence>
<keyword evidence="7 8" id="KW-0720">Serine protease</keyword>
<keyword evidence="6 8" id="KW-0378">Hydrolase</keyword>
<keyword evidence="14" id="KW-1185">Reference proteome</keyword>
<organism evidence="13 14">
    <name type="scientific">Cucurbita argyrosperma subsp. sororia</name>
    <dbReference type="NCBI Taxonomy" id="37648"/>
    <lineage>
        <taxon>Eukaryota</taxon>
        <taxon>Viridiplantae</taxon>
        <taxon>Streptophyta</taxon>
        <taxon>Embryophyta</taxon>
        <taxon>Tracheophyta</taxon>
        <taxon>Spermatophyta</taxon>
        <taxon>Magnoliopsida</taxon>
        <taxon>eudicotyledons</taxon>
        <taxon>Gunneridae</taxon>
        <taxon>Pentapetalae</taxon>
        <taxon>rosids</taxon>
        <taxon>fabids</taxon>
        <taxon>Cucurbitales</taxon>
        <taxon>Cucurbitaceae</taxon>
        <taxon>Cucurbiteae</taxon>
        <taxon>Cucurbita</taxon>
    </lineage>
</organism>
<evidence type="ECO:0000313" key="14">
    <source>
        <dbReference type="Proteomes" id="UP000685013"/>
    </source>
</evidence>
<dbReference type="AlphaFoldDB" id="A0AAV6NN57"/>
<comment type="subcellular location">
    <subcellularLocation>
        <location evidence="1">Secreted</location>
    </subcellularLocation>
</comment>
<dbReference type="GO" id="GO:0009609">
    <property type="term" value="P:response to symbiotic bacterium"/>
    <property type="evidence" value="ECO:0007669"/>
    <property type="project" value="UniProtKB-ARBA"/>
</dbReference>
<evidence type="ECO:0000259" key="12">
    <source>
        <dbReference type="Pfam" id="PF17766"/>
    </source>
</evidence>
<accession>A0AAV6NN57</accession>
<name>A0AAV6NN57_9ROSI</name>
<evidence type="ECO:0000256" key="9">
    <source>
        <dbReference type="SAM" id="SignalP"/>
    </source>
</evidence>
<keyword evidence="5 9" id="KW-0732">Signal</keyword>
<evidence type="ECO:0000313" key="13">
    <source>
        <dbReference type="EMBL" id="KAG6600968.1"/>
    </source>
</evidence>
<evidence type="ECO:0000256" key="1">
    <source>
        <dbReference type="ARBA" id="ARBA00004613"/>
    </source>
</evidence>
<feature type="signal peptide" evidence="9">
    <location>
        <begin position="1"/>
        <end position="27"/>
    </location>
</feature>
<evidence type="ECO:0000256" key="4">
    <source>
        <dbReference type="ARBA" id="ARBA00022670"/>
    </source>
</evidence>
<evidence type="ECO:0000256" key="7">
    <source>
        <dbReference type="ARBA" id="ARBA00022825"/>
    </source>
</evidence>
<dbReference type="PANTHER" id="PTHR10795">
    <property type="entry name" value="PROPROTEIN CONVERTASE SUBTILISIN/KEXIN"/>
    <property type="match status" value="1"/>
</dbReference>
<dbReference type="PROSITE" id="PS51892">
    <property type="entry name" value="SUBTILASE"/>
    <property type="match status" value="1"/>
</dbReference>
<feature type="domain" description="Peptidase S8/S53" evidence="10">
    <location>
        <begin position="138"/>
        <end position="540"/>
    </location>
</feature>
<reference evidence="13 14" key="1">
    <citation type="journal article" date="2021" name="Hortic Res">
        <title>The domestication of Cucurbita argyrosperma as revealed by the genome of its wild relative.</title>
        <authorList>
            <person name="Barrera-Redondo J."/>
            <person name="Sanchez-de la Vega G."/>
            <person name="Aguirre-Liguori J.A."/>
            <person name="Castellanos-Morales G."/>
            <person name="Gutierrez-Guerrero Y.T."/>
            <person name="Aguirre-Dugua X."/>
            <person name="Aguirre-Planter E."/>
            <person name="Tenaillon M.I."/>
            <person name="Lira-Saade R."/>
            <person name="Eguiarte L.E."/>
        </authorList>
    </citation>
    <scope>NUCLEOTIDE SEQUENCE [LARGE SCALE GENOMIC DNA]</scope>
    <source>
        <strain evidence="13">JBR-2021</strain>
    </source>
</reference>
<keyword evidence="4 8" id="KW-0645">Protease</keyword>
<dbReference type="Pfam" id="PF05922">
    <property type="entry name" value="Inhibitor_I9"/>
    <property type="match status" value="1"/>
</dbReference>
<feature type="domain" description="Inhibitor I9" evidence="11">
    <location>
        <begin position="40"/>
        <end position="116"/>
    </location>
</feature>
<dbReference type="InterPro" id="IPR045051">
    <property type="entry name" value="SBT"/>
</dbReference>
<feature type="active site" description="Charge relay system" evidence="8">
    <location>
        <position position="146"/>
    </location>
</feature>
<dbReference type="InterPro" id="IPR010259">
    <property type="entry name" value="S8pro/Inhibitor_I9"/>
</dbReference>
<feature type="active site" description="Charge relay system" evidence="8">
    <location>
        <position position="212"/>
    </location>
</feature>
<gene>
    <name evidence="13" type="ORF">SDJN03_06201</name>
</gene>
<dbReference type="InterPro" id="IPR000209">
    <property type="entry name" value="Peptidase_S8/S53_dom"/>
</dbReference>
<sequence length="697" mass="74929">MIRKGSNMSSPLILNLLFLALFCSVLASTSHSHDDDRKIYIVYMGSKLQDPSSAHLHHRAMLEQVVGSTFDPQSVLYTYNRSFNGFVVRLTEEEAQEIASKEGVVSVFLNENNHLHTTRSWDFLGFSQNVSRVNQVESNIVVGVMDSGIWPESPSFNDEAFGPAPPNWKGICQNNNNNNFSCNRKIIGARAYHIGKSIAPDEVNSPRDTNGHGTHTASIVAGGLVSQASLYNLGLGTARGGAPSARIAVYKICWKHGCSDADILAAFDDAIADGVDFISLSVGSSKPRPYFSDPIAIGSFHAMKKGILTSNSAGNEGPKDSTTTSLSPWLLSVAATTMDRKFVTRVRLGDGRFFQFLFTKFNAIVPPSLFSSLGAINGVIMQSGTRDNATSYPLPAALVSRQDVITIFRFTRETLTPYAMFFKSNATQDPSAPVIASFSSRGPNSLTNHILKPDLSGPGVEILGAWPPVAPIAEVKDSRSSLYNIISGTSMSCSHITGVAVYVKTFNPTLSPAAIKSALMTTASPMNASLHSQAEFAYGAGHVNPLKAVNPGLVYDADENEYVKFLCGQGYDTAMVRRITGDNSACTSGNIGRVWDLNLPSFALSVAAGSKALNQYFTRTLTNVASSGSTYRATISAPKGLRITVNPSVLSFNRIGERKSFNLTVGGTVSRRLVSACLVWSDGVHSVRSPITISTSR</sequence>
<protein>
    <recommendedName>
        <fullName evidence="15">Cucumisin-like</fullName>
    </recommendedName>
</protein>
<evidence type="ECO:0000259" key="10">
    <source>
        <dbReference type="Pfam" id="PF00082"/>
    </source>
</evidence>
<dbReference type="InterPro" id="IPR034197">
    <property type="entry name" value="Peptidases_S8_3"/>
</dbReference>
<evidence type="ECO:0000256" key="6">
    <source>
        <dbReference type="ARBA" id="ARBA00022801"/>
    </source>
</evidence>
<dbReference type="GO" id="GO:0005576">
    <property type="term" value="C:extracellular region"/>
    <property type="evidence" value="ECO:0007669"/>
    <property type="project" value="UniProtKB-SubCell"/>
</dbReference>
<keyword evidence="3" id="KW-0964">Secreted</keyword>
<feature type="active site" description="Charge relay system" evidence="8">
    <location>
        <position position="490"/>
    </location>
</feature>
<dbReference type="FunFam" id="3.30.70.80:FF:000002">
    <property type="entry name" value="Subtilisin-like protease SBT5.3"/>
    <property type="match status" value="1"/>
</dbReference>
<feature type="chain" id="PRO_5044011866" description="Cucumisin-like" evidence="9">
    <location>
        <begin position="28"/>
        <end position="697"/>
    </location>
</feature>
<dbReference type="GO" id="GO:0004252">
    <property type="term" value="F:serine-type endopeptidase activity"/>
    <property type="evidence" value="ECO:0007669"/>
    <property type="project" value="UniProtKB-UniRule"/>
</dbReference>
<evidence type="ECO:0000256" key="3">
    <source>
        <dbReference type="ARBA" id="ARBA00022525"/>
    </source>
</evidence>
<dbReference type="Proteomes" id="UP000685013">
    <property type="component" value="Chromosome 4"/>
</dbReference>